<dbReference type="OrthoDB" id="3853857at2759"/>
<dbReference type="AlphaFoldDB" id="A0A9P6Y749"/>
<evidence type="ECO:0000256" key="3">
    <source>
        <dbReference type="ARBA" id="ARBA00022777"/>
    </source>
</evidence>
<evidence type="ECO:0000313" key="6">
    <source>
        <dbReference type="EMBL" id="KAG1541088.1"/>
    </source>
</evidence>
<dbReference type="InterPro" id="IPR016064">
    <property type="entry name" value="NAD/diacylglycerol_kinase_sf"/>
</dbReference>
<dbReference type="PANTHER" id="PTHR12358:SF31">
    <property type="entry name" value="ACYLGLYCEROL KINASE, MITOCHONDRIAL"/>
    <property type="match status" value="1"/>
</dbReference>
<protein>
    <recommendedName>
        <fullName evidence="5">DAGKc domain-containing protein</fullName>
    </recommendedName>
</protein>
<dbReference type="Gene3D" id="3.40.50.10330">
    <property type="entry name" value="Probable inorganic polyphosphate/atp-NAD kinase, domain 1"/>
    <property type="match status" value="1"/>
</dbReference>
<dbReference type="GO" id="GO:0046512">
    <property type="term" value="P:sphingosine biosynthetic process"/>
    <property type="evidence" value="ECO:0007669"/>
    <property type="project" value="TreeGrafter"/>
</dbReference>
<dbReference type="InterPro" id="IPR001206">
    <property type="entry name" value="Diacylglycerol_kinase_cat_dom"/>
</dbReference>
<evidence type="ECO:0000256" key="4">
    <source>
        <dbReference type="ARBA" id="ARBA00022840"/>
    </source>
</evidence>
<dbReference type="SUPFAM" id="SSF111331">
    <property type="entry name" value="NAD kinase/diacylglycerol kinase-like"/>
    <property type="match status" value="1"/>
</dbReference>
<comment type="caution">
    <text evidence="6">The sequence shown here is derived from an EMBL/GenBank/DDBJ whole genome shotgun (WGS) entry which is preliminary data.</text>
</comment>
<dbReference type="Proteomes" id="UP000717996">
    <property type="component" value="Unassembled WGS sequence"/>
</dbReference>
<accession>A0A9P6Y749</accession>
<evidence type="ECO:0000259" key="5">
    <source>
        <dbReference type="PROSITE" id="PS50146"/>
    </source>
</evidence>
<dbReference type="GO" id="GO:0005737">
    <property type="term" value="C:cytoplasm"/>
    <property type="evidence" value="ECO:0007669"/>
    <property type="project" value="TreeGrafter"/>
</dbReference>
<dbReference type="Pfam" id="PF19279">
    <property type="entry name" value="YegS_C"/>
    <property type="match status" value="1"/>
</dbReference>
<evidence type="ECO:0000313" key="7">
    <source>
        <dbReference type="Proteomes" id="UP000717996"/>
    </source>
</evidence>
<dbReference type="Pfam" id="PF00781">
    <property type="entry name" value="DAGK_cat"/>
    <property type="match status" value="1"/>
</dbReference>
<keyword evidence="4" id="KW-0067">ATP-binding</keyword>
<dbReference type="EMBL" id="JAANIT010001294">
    <property type="protein sequence ID" value="KAG1541088.1"/>
    <property type="molecule type" value="Genomic_DNA"/>
</dbReference>
<dbReference type="PROSITE" id="PS50146">
    <property type="entry name" value="DAGK"/>
    <property type="match status" value="1"/>
</dbReference>
<dbReference type="Gene3D" id="2.60.200.40">
    <property type="match status" value="1"/>
</dbReference>
<proteinExistence type="predicted"/>
<organism evidence="6 7">
    <name type="scientific">Rhizopus oryzae</name>
    <name type="common">Mucormycosis agent</name>
    <name type="synonym">Rhizopus arrhizus var. delemar</name>
    <dbReference type="NCBI Taxonomy" id="64495"/>
    <lineage>
        <taxon>Eukaryota</taxon>
        <taxon>Fungi</taxon>
        <taxon>Fungi incertae sedis</taxon>
        <taxon>Mucoromycota</taxon>
        <taxon>Mucoromycotina</taxon>
        <taxon>Mucoromycetes</taxon>
        <taxon>Mucorales</taxon>
        <taxon>Mucorineae</taxon>
        <taxon>Rhizopodaceae</taxon>
        <taxon>Rhizopus</taxon>
    </lineage>
</organism>
<evidence type="ECO:0000256" key="1">
    <source>
        <dbReference type="ARBA" id="ARBA00022679"/>
    </source>
</evidence>
<reference evidence="6" key="1">
    <citation type="journal article" date="2020" name="Microb. Genom.">
        <title>Genetic diversity of clinical and environmental Mucorales isolates obtained from an investigation of mucormycosis cases among solid organ transplant recipients.</title>
        <authorList>
            <person name="Nguyen M.H."/>
            <person name="Kaul D."/>
            <person name="Muto C."/>
            <person name="Cheng S.J."/>
            <person name="Richter R.A."/>
            <person name="Bruno V.M."/>
            <person name="Liu G."/>
            <person name="Beyhan S."/>
            <person name="Sundermann A.J."/>
            <person name="Mounaud S."/>
            <person name="Pasculle A.W."/>
            <person name="Nierman W.C."/>
            <person name="Driscoll E."/>
            <person name="Cumbie R."/>
            <person name="Clancy C.J."/>
            <person name="Dupont C.L."/>
        </authorList>
    </citation>
    <scope>NUCLEOTIDE SEQUENCE</scope>
    <source>
        <strain evidence="6">GL16</strain>
    </source>
</reference>
<dbReference type="InterPro" id="IPR017438">
    <property type="entry name" value="ATP-NAD_kinase_N"/>
</dbReference>
<keyword evidence="3" id="KW-0418">Kinase</keyword>
<dbReference type="GO" id="GO:0005524">
    <property type="term" value="F:ATP binding"/>
    <property type="evidence" value="ECO:0007669"/>
    <property type="project" value="UniProtKB-KW"/>
</dbReference>
<dbReference type="InterPro" id="IPR050187">
    <property type="entry name" value="Lipid_Phosphate_FormReg"/>
</dbReference>
<keyword evidence="2" id="KW-0547">Nucleotide-binding</keyword>
<dbReference type="GO" id="GO:0016020">
    <property type="term" value="C:membrane"/>
    <property type="evidence" value="ECO:0007669"/>
    <property type="project" value="TreeGrafter"/>
</dbReference>
<gene>
    <name evidence="6" type="ORF">G6F51_008117</name>
</gene>
<name>A0A9P6Y749_RHIOR</name>
<evidence type="ECO:0000256" key="2">
    <source>
        <dbReference type="ARBA" id="ARBA00022741"/>
    </source>
</evidence>
<feature type="domain" description="DAGKc" evidence="5">
    <location>
        <begin position="126"/>
        <end position="268"/>
    </location>
</feature>
<sequence length="482" mass="53850">MVNILKVTKGVHPVELTCDEQGIRIEGDFNASQKLKKQIICCCIPVTNGKGPDPTLLPIDHVYILYAHYIQRTKMIQFHFVLPENRTDNDSTADLYELGYSVPDDKVVEAEAFCEEVMSQAYRNIKLHKRLLILINPFGGQSKAKEIFEYHVRPIFQAAKCEVTVKYTQRQGHAIQIAKELDPTAYDAVVTVSGDGIIHELINGFLSRPDGKEIIKNVPLGIIPGGTNNSFIISILGEKRGFDPVYTAFQVVKGQSMALDLCSVTFDDHSYYSFLSQNYGITSYADLGTEHMRWMGDTRTVIGVLQEIFSRHTYGIEAAIQLVETDKKKIIANYQSQKKMVNETEEIPALSEPVPEDWMVVKGNVSLFLASKVPLLARGMLSHPCAMPDDGAIDIMMVRGSPGIKKQLNVFTKVEKGDHIHSDIVEYYKAKAFRLTPIVKPGQTAYVSIDGEHAPCKPFQVQVHPHLGSVLAIEPKFINTNI</sequence>
<dbReference type="GO" id="GO:0001727">
    <property type="term" value="F:lipid kinase activity"/>
    <property type="evidence" value="ECO:0007669"/>
    <property type="project" value="TreeGrafter"/>
</dbReference>
<dbReference type="SMART" id="SM00046">
    <property type="entry name" value="DAGKc"/>
    <property type="match status" value="1"/>
</dbReference>
<dbReference type="InterPro" id="IPR045540">
    <property type="entry name" value="YegS/DAGK_C"/>
</dbReference>
<keyword evidence="1" id="KW-0808">Transferase</keyword>
<dbReference type="PANTHER" id="PTHR12358">
    <property type="entry name" value="SPHINGOSINE KINASE"/>
    <property type="match status" value="1"/>
</dbReference>